<evidence type="ECO:0000313" key="2">
    <source>
        <dbReference type="EMBL" id="PJZ28692.1"/>
    </source>
</evidence>
<dbReference type="EMBL" id="NPDP01000034">
    <property type="protein sequence ID" value="PJZ28692.1"/>
    <property type="molecule type" value="Genomic_DNA"/>
</dbReference>
<dbReference type="EMBL" id="CP033614">
    <property type="protein sequence ID" value="AYV57195.1"/>
    <property type="molecule type" value="Genomic_DNA"/>
</dbReference>
<dbReference type="AlphaFoldDB" id="A0A2M9XV51"/>
<dbReference type="RefSeq" id="WP_010575238.1">
    <property type="nucleotide sequence ID" value="NZ_CP033614.1"/>
</dbReference>
<keyword evidence="3" id="KW-1185">Reference proteome</keyword>
<reference evidence="1 4" key="2">
    <citation type="submission" date="2018-11" db="EMBL/GenBank/DDBJ databases">
        <title>Complete genome sequence of Leptospira kmetyi isolate LS 001/16 from soil sample associated with a leptospirosis patient in Kelantan.</title>
        <authorList>
            <person name="Muhammad Yusoff F."/>
            <person name="Muhammad Yusoff S."/>
            <person name="Ahmad M.N."/>
            <person name="Yusof N.Y."/>
            <person name="Aziah I."/>
        </authorList>
    </citation>
    <scope>NUCLEOTIDE SEQUENCE [LARGE SCALE GENOMIC DNA]</scope>
    <source>
        <strain evidence="1 4">LS 001/16</strain>
    </source>
</reference>
<evidence type="ECO:0000313" key="4">
    <source>
        <dbReference type="Proteomes" id="UP000276407"/>
    </source>
</evidence>
<evidence type="ECO:0000313" key="3">
    <source>
        <dbReference type="Proteomes" id="UP000231919"/>
    </source>
</evidence>
<dbReference type="Proteomes" id="UP000276407">
    <property type="component" value="Chromosome 1"/>
</dbReference>
<organism evidence="1 4">
    <name type="scientific">Leptospira kmetyi</name>
    <dbReference type="NCBI Taxonomy" id="408139"/>
    <lineage>
        <taxon>Bacteria</taxon>
        <taxon>Pseudomonadati</taxon>
        <taxon>Spirochaetota</taxon>
        <taxon>Spirochaetia</taxon>
        <taxon>Leptospirales</taxon>
        <taxon>Leptospiraceae</taxon>
        <taxon>Leptospira</taxon>
    </lineage>
</organism>
<protein>
    <recommendedName>
        <fullName evidence="5">DUF2378 family protein</fullName>
    </recommendedName>
</protein>
<reference evidence="2 3" key="1">
    <citation type="submission" date="2017-07" db="EMBL/GenBank/DDBJ databases">
        <title>Leptospira spp. isolated from tropical soils.</title>
        <authorList>
            <person name="Thibeaux R."/>
            <person name="Iraola G."/>
            <person name="Ferres I."/>
            <person name="Bierque E."/>
            <person name="Girault D."/>
            <person name="Soupe-Gilbert M.-E."/>
            <person name="Picardeau M."/>
            <person name="Goarant C."/>
        </authorList>
    </citation>
    <scope>NUCLEOTIDE SEQUENCE [LARGE SCALE GENOMIC DNA]</scope>
    <source>
        <strain evidence="2 3">JW2-C-B1</strain>
    </source>
</reference>
<proteinExistence type="predicted"/>
<dbReference type="OrthoDB" id="332919at2"/>
<sequence>MAQVRGKFITLIGGLMGIYKDAREQANATLLKATGKNYNELEPEGWYECEYYINFMNEYVKASVSKQKALITLGKQVYPTIKRTVGIPPEVKTPLDCILFEAEGFLFSHKGVEVLPRKFIKKEEGHVIVQAPSVGYPDIFMQGVFEGILEMFNASNGSVVLKAGAPICEYEIKW</sequence>
<gene>
    <name evidence="2" type="ORF">CH378_16610</name>
    <name evidence="1" type="ORF">EFP84_17885</name>
</gene>
<evidence type="ECO:0000313" key="1">
    <source>
        <dbReference type="EMBL" id="AYV57195.1"/>
    </source>
</evidence>
<accession>A0A2M9XV51</accession>
<dbReference type="Proteomes" id="UP000231919">
    <property type="component" value="Unassembled WGS sequence"/>
</dbReference>
<name>A0A2M9XV51_9LEPT</name>
<dbReference type="KEGG" id="lkm:EFP84_17885"/>
<evidence type="ECO:0008006" key="5">
    <source>
        <dbReference type="Google" id="ProtNLM"/>
    </source>
</evidence>